<dbReference type="OrthoDB" id="4378831at2"/>
<reference evidence="2 3" key="1">
    <citation type="journal article" date="2007" name="Appl. Environ. Microbiol.">
        <title>Genome sequence of the cellulolytic gliding bacterium Cytophaga hutchinsonii.</title>
        <authorList>
            <person name="Xie G."/>
            <person name="Bruce D.C."/>
            <person name="Challacombe J.F."/>
            <person name="Chertkov O."/>
            <person name="Detter J.C."/>
            <person name="Gilna P."/>
            <person name="Han C.S."/>
            <person name="Lucas S."/>
            <person name="Misra M."/>
            <person name="Myers G.L."/>
            <person name="Richardson P."/>
            <person name="Tapia R."/>
            <person name="Thayer N."/>
            <person name="Thompson L.S."/>
            <person name="Brettin T.S."/>
            <person name="Henrissat B."/>
            <person name="Wilson D.B."/>
            <person name="McBride M.J."/>
        </authorList>
    </citation>
    <scope>NUCLEOTIDE SEQUENCE [LARGE SCALE GENOMIC DNA]</scope>
    <source>
        <strain evidence="3">ATCC 33406 / DSM 1761 / CIP 103989 / NBRC 15051 / NCIMB 9469 / D465</strain>
    </source>
</reference>
<evidence type="ECO:0000256" key="1">
    <source>
        <dbReference type="SAM" id="MobiDB-lite"/>
    </source>
</evidence>
<proteinExistence type="predicted"/>
<keyword evidence="3" id="KW-1185">Reference proteome</keyword>
<evidence type="ECO:0000313" key="3">
    <source>
        <dbReference type="Proteomes" id="UP000001822"/>
    </source>
</evidence>
<feature type="region of interest" description="Disordered" evidence="1">
    <location>
        <begin position="20"/>
        <end position="59"/>
    </location>
</feature>
<name>A0A6N4SNT3_CYTH3</name>
<organism evidence="2 3">
    <name type="scientific">Cytophaga hutchinsonii (strain ATCC 33406 / DSM 1761 / CIP 103989 / NBRC 15051 / NCIMB 9469 / D465)</name>
    <dbReference type="NCBI Taxonomy" id="269798"/>
    <lineage>
        <taxon>Bacteria</taxon>
        <taxon>Pseudomonadati</taxon>
        <taxon>Bacteroidota</taxon>
        <taxon>Cytophagia</taxon>
        <taxon>Cytophagales</taxon>
        <taxon>Cytophagaceae</taxon>
        <taxon>Cytophaga</taxon>
    </lineage>
</organism>
<dbReference type="AlphaFoldDB" id="A0A6N4SNT3"/>
<accession>A0A6N4SNT3</accession>
<evidence type="ECO:0000313" key="2">
    <source>
        <dbReference type="EMBL" id="ABG57949.1"/>
    </source>
</evidence>
<dbReference type="PANTHER" id="PTHR33840">
    <property type="match status" value="1"/>
</dbReference>
<dbReference type="KEGG" id="chu:CHU_0662"/>
<sequence>MGWFEKIISRVIPFLIDSTEDTPSKKSAAGNDAAEEEKVSMSKLEKETSESKKQEKAKGDQKLVINGAKVQCALCTNPLGTLLVTYDTPSLQGMPIATEKDNGKPNILFVGCCMKSPNAATPCTAVIQAGKWKDTGSFKVQNQSPLLLKSTNTCSYGGVDIKITDSGQRNTFAYDAPTEMEHDAEEYVDVTLGAFFDGTLNNKTNTEQREANTEIFKNNSDDKTNSYYNSYTNVARLWDFYNKTNSVYVEGIGTEDLKADDTNGYAFGAGDTGVRGKVRKGCEKIFKKTQKLAPKRKINTLTFDVFGFSRGAAASRNFTHEVTKPVYVPKAEYVQEDNTPKDITSKKIVLERLLNWI</sequence>
<dbReference type="Proteomes" id="UP000001822">
    <property type="component" value="Chromosome"/>
</dbReference>
<dbReference type="PANTHER" id="PTHR33840:SF1">
    <property type="entry name" value="TLE1 PHOSPHOLIPASE DOMAIN-CONTAINING PROTEIN"/>
    <property type="match status" value="1"/>
</dbReference>
<dbReference type="RefSeq" id="WP_011584065.1">
    <property type="nucleotide sequence ID" value="NC_008255.1"/>
</dbReference>
<feature type="compositionally biased region" description="Basic and acidic residues" evidence="1">
    <location>
        <begin position="36"/>
        <end position="59"/>
    </location>
</feature>
<protein>
    <submittedName>
        <fullName evidence="2">Uncharacterized protein</fullName>
    </submittedName>
</protein>
<gene>
    <name evidence="2" type="ordered locus">CHU_0662</name>
</gene>
<dbReference type="EMBL" id="CP000383">
    <property type="protein sequence ID" value="ABG57949.1"/>
    <property type="molecule type" value="Genomic_DNA"/>
</dbReference>
<dbReference type="Pfam" id="PF14107">
    <property type="entry name" value="DUF4280"/>
    <property type="match status" value="1"/>
</dbReference>
<dbReference type="InterPro" id="IPR025460">
    <property type="entry name" value="DUF4280"/>
</dbReference>